<protein>
    <submittedName>
        <fullName evidence="5">Antirestriction protein ArdC</fullName>
    </submittedName>
</protein>
<accession>A0A1M6R4U6</accession>
<evidence type="ECO:0000256" key="1">
    <source>
        <dbReference type="SAM" id="MobiDB-lite"/>
    </source>
</evidence>
<sequence>MEDNKDNSVKETEQKPQEQTEGKTGGKTMAEKAIDRFAQMMVTRLEEMKGQQWEKGWIDAGGRTHGLPQNLSGRRYSGHNDFFLQLHTAANGYDVPVYATYKQIKEAGATIAKGEKAMPVIYWNVTHKDENGQKVSDEAYEAMTKAEQEKVKTIPIMMGYYVWNLQQTNFPEIKPEQYAKLQDKFKAPHIEDATGMYTSKEFDQMIDKQAWVCKINNVDGAGAFYSPTKDEITVPTKKQFKIHDTPEEIFKDGMEYYSSIAHEMAHSTGVEKRLGRDMEGHFGDKKYAKEELVAELTAAMVGNTMGFDKRILDNNAKYVDSWMDTLKKEPRFILSVMADVNKASKMILDHVDAQRLEMGMTALQPKEETANGKATETKVAPETKMDIAAEPIAKPKTKAEEKAELAKETAAVFKDLKEKHPDALLLMRKGDFYEAFEEDAKKVAKSTGLKEQHIIKEGFTNKENKEGEKGVSYVNFKNTSLDKYLPKLVRDGHRVAIVDNLEDMAKQRIADRNERQVKAETSKNQQTQQTSQVAKTIPLDQFNKLETEDGKKIDHFAVFKMKSGNYGVRAMVDGQQMSVKALDKEDRNAFFEHTTTKAALVQKYYGKELSQPKQEERSRARAM</sequence>
<evidence type="ECO:0000313" key="6">
    <source>
        <dbReference type="Proteomes" id="UP000184130"/>
    </source>
</evidence>
<feature type="domain" description="DNA mismatch repair protein MutS-like N-terminal" evidence="2">
    <location>
        <begin position="413"/>
        <end position="523"/>
    </location>
</feature>
<name>A0A1M6R4U6_XYLRU</name>
<dbReference type="GO" id="GO:0030983">
    <property type="term" value="F:mismatched DNA binding"/>
    <property type="evidence" value="ECO:0007669"/>
    <property type="project" value="InterPro"/>
</dbReference>
<dbReference type="GO" id="GO:0006298">
    <property type="term" value="P:mismatch repair"/>
    <property type="evidence" value="ECO:0007669"/>
    <property type="project" value="InterPro"/>
</dbReference>
<organism evidence="5 6">
    <name type="scientific">Xylanibacter ruminicola</name>
    <name type="common">Prevotella ruminicola</name>
    <dbReference type="NCBI Taxonomy" id="839"/>
    <lineage>
        <taxon>Bacteria</taxon>
        <taxon>Pseudomonadati</taxon>
        <taxon>Bacteroidota</taxon>
        <taxon>Bacteroidia</taxon>
        <taxon>Bacteroidales</taxon>
        <taxon>Prevotellaceae</taxon>
        <taxon>Xylanibacter</taxon>
    </lineage>
</organism>
<proteinExistence type="predicted"/>
<evidence type="ECO:0000259" key="2">
    <source>
        <dbReference type="Pfam" id="PF01624"/>
    </source>
</evidence>
<evidence type="ECO:0000259" key="3">
    <source>
        <dbReference type="Pfam" id="PF08401"/>
    </source>
</evidence>
<dbReference type="InterPro" id="IPR007695">
    <property type="entry name" value="DNA_mismatch_repair_MutS-lik_N"/>
</dbReference>
<dbReference type="SUPFAM" id="SSF55271">
    <property type="entry name" value="DNA repair protein MutS, domain I"/>
    <property type="match status" value="1"/>
</dbReference>
<evidence type="ECO:0000313" key="5">
    <source>
        <dbReference type="EMBL" id="SHK27357.1"/>
    </source>
</evidence>
<reference evidence="5 6" key="1">
    <citation type="submission" date="2016-11" db="EMBL/GenBank/DDBJ databases">
        <authorList>
            <person name="Jaros S."/>
            <person name="Januszkiewicz K."/>
            <person name="Wedrychowicz H."/>
        </authorList>
    </citation>
    <scope>NUCLEOTIDE SEQUENCE [LARGE SCALE GENOMIC DNA]</scope>
    <source>
        <strain evidence="5 6">KHT3</strain>
    </source>
</reference>
<dbReference type="InterPro" id="IPR016151">
    <property type="entry name" value="DNA_mismatch_repair_MutS_N"/>
</dbReference>
<dbReference type="Pfam" id="PF01624">
    <property type="entry name" value="MutS_I"/>
    <property type="match status" value="1"/>
</dbReference>
<dbReference type="OrthoDB" id="9792687at2"/>
<gene>
    <name evidence="5" type="ORF">SAMN05216463_10178</name>
</gene>
<dbReference type="Pfam" id="PF08401">
    <property type="entry name" value="ArdcN"/>
    <property type="match status" value="1"/>
</dbReference>
<feature type="domain" description="Polyvalent protein metallopeptidase" evidence="4">
    <location>
        <begin position="215"/>
        <end position="335"/>
    </location>
</feature>
<evidence type="ECO:0000259" key="4">
    <source>
        <dbReference type="Pfam" id="PF18818"/>
    </source>
</evidence>
<feature type="region of interest" description="Disordered" evidence="1">
    <location>
        <begin position="513"/>
        <end position="535"/>
    </location>
</feature>
<dbReference type="GO" id="GO:0003697">
    <property type="term" value="F:single-stranded DNA binding"/>
    <property type="evidence" value="ECO:0007669"/>
    <property type="project" value="InterPro"/>
</dbReference>
<feature type="domain" description="N-terminal" evidence="3">
    <location>
        <begin position="33"/>
        <end position="163"/>
    </location>
</feature>
<feature type="compositionally biased region" description="Basic and acidic residues" evidence="1">
    <location>
        <begin position="1"/>
        <end position="21"/>
    </location>
</feature>
<dbReference type="InterPro" id="IPR013610">
    <property type="entry name" value="ArdC_N"/>
</dbReference>
<dbReference type="Gene3D" id="3.40.1170.10">
    <property type="entry name" value="DNA repair protein MutS, domain I"/>
    <property type="match status" value="1"/>
</dbReference>
<dbReference type="Proteomes" id="UP000184130">
    <property type="component" value="Unassembled WGS sequence"/>
</dbReference>
<dbReference type="RefSeq" id="WP_073203587.1">
    <property type="nucleotide sequence ID" value="NZ_FRBD01000001.1"/>
</dbReference>
<dbReference type="InterPro" id="IPR041459">
    <property type="entry name" value="MPTase-PolyVal"/>
</dbReference>
<dbReference type="AlphaFoldDB" id="A0A1M6R4U6"/>
<feature type="region of interest" description="Disordered" evidence="1">
    <location>
        <begin position="1"/>
        <end position="29"/>
    </location>
</feature>
<dbReference type="GO" id="GO:0005524">
    <property type="term" value="F:ATP binding"/>
    <property type="evidence" value="ECO:0007669"/>
    <property type="project" value="InterPro"/>
</dbReference>
<dbReference type="EMBL" id="FRBD01000001">
    <property type="protein sequence ID" value="SHK27357.1"/>
    <property type="molecule type" value="Genomic_DNA"/>
</dbReference>
<dbReference type="Pfam" id="PF18818">
    <property type="entry name" value="MPTase-PolyVal"/>
    <property type="match status" value="1"/>
</dbReference>